<protein>
    <submittedName>
        <fullName evidence="3">S-layer homology domain-containing protein</fullName>
    </submittedName>
</protein>
<feature type="signal peptide" evidence="1">
    <location>
        <begin position="1"/>
        <end position="23"/>
    </location>
</feature>
<evidence type="ECO:0000313" key="4">
    <source>
        <dbReference type="Proteomes" id="UP000653578"/>
    </source>
</evidence>
<dbReference type="PANTHER" id="PTHR43308">
    <property type="entry name" value="OUTER MEMBRANE PROTEIN ALPHA-RELATED"/>
    <property type="match status" value="1"/>
</dbReference>
<dbReference type="InterPro" id="IPR051465">
    <property type="entry name" value="Cell_Envelope_Struct_Comp"/>
</dbReference>
<keyword evidence="1" id="KW-0732">Signal</keyword>
<gene>
    <name evidence="3" type="ORF">GC096_25170</name>
</gene>
<evidence type="ECO:0000259" key="2">
    <source>
        <dbReference type="PROSITE" id="PS51272"/>
    </source>
</evidence>
<dbReference type="PANTHER" id="PTHR43308:SF5">
    <property type="entry name" value="S-LAYER PROTEIN _ PEPTIDOGLYCAN ENDO-BETA-N-ACETYLGLUCOSAMINIDASE"/>
    <property type="match status" value="1"/>
</dbReference>
<name>A0ABX1XHL6_9BACL</name>
<feature type="domain" description="SLH" evidence="2">
    <location>
        <begin position="34"/>
        <end position="97"/>
    </location>
</feature>
<dbReference type="Proteomes" id="UP000653578">
    <property type="component" value="Unassembled WGS sequence"/>
</dbReference>
<comment type="caution">
    <text evidence="3">The sequence shown here is derived from an EMBL/GenBank/DDBJ whole genome shotgun (WGS) entry which is preliminary data.</text>
</comment>
<keyword evidence="4" id="KW-1185">Reference proteome</keyword>
<accession>A0ABX1XHL6</accession>
<feature type="chain" id="PRO_5046600504" evidence="1">
    <location>
        <begin position="24"/>
        <end position="408"/>
    </location>
</feature>
<dbReference type="PROSITE" id="PS51257">
    <property type="entry name" value="PROKAR_LIPOPROTEIN"/>
    <property type="match status" value="1"/>
</dbReference>
<dbReference type="EMBL" id="WHNY01000067">
    <property type="protein sequence ID" value="NOU67340.1"/>
    <property type="molecule type" value="Genomic_DNA"/>
</dbReference>
<dbReference type="InterPro" id="IPR001119">
    <property type="entry name" value="SLH_dom"/>
</dbReference>
<organism evidence="3 4">
    <name type="scientific">Paenibacillus plantarum</name>
    <dbReference type="NCBI Taxonomy" id="2654975"/>
    <lineage>
        <taxon>Bacteria</taxon>
        <taxon>Bacillati</taxon>
        <taxon>Bacillota</taxon>
        <taxon>Bacilli</taxon>
        <taxon>Bacillales</taxon>
        <taxon>Paenibacillaceae</taxon>
        <taxon>Paenibacillus</taxon>
    </lineage>
</organism>
<evidence type="ECO:0000313" key="3">
    <source>
        <dbReference type="EMBL" id="NOU67340.1"/>
    </source>
</evidence>
<evidence type="ECO:0000256" key="1">
    <source>
        <dbReference type="SAM" id="SignalP"/>
    </source>
</evidence>
<reference evidence="3 4" key="1">
    <citation type="submission" date="2019-10" db="EMBL/GenBank/DDBJ databases">
        <title>Description of Paenibacillus humi sp. nov.</title>
        <authorList>
            <person name="Carlier A."/>
            <person name="Qi S."/>
        </authorList>
    </citation>
    <scope>NUCLEOTIDE SEQUENCE [LARGE SCALE GENOMIC DNA]</scope>
    <source>
        <strain evidence="3 4">LMG 31461</strain>
    </source>
</reference>
<dbReference type="RefSeq" id="WP_171634053.1">
    <property type="nucleotide sequence ID" value="NZ_WHNY01000067.1"/>
</dbReference>
<dbReference type="Pfam" id="PF00395">
    <property type="entry name" value="SLH"/>
    <property type="match status" value="1"/>
</dbReference>
<proteinExistence type="predicted"/>
<dbReference type="PROSITE" id="PS51272">
    <property type="entry name" value="SLH"/>
    <property type="match status" value="1"/>
</dbReference>
<sequence length="408" mass="44933">MKKSFILLSTVFLFTACQSSTSAADSPFPTPSAVTAIKLKDVSDHWAMSAIEGAVKKGYVDGYEDSTFKPENNVSRAEFVKMVITAIKEPVKSVSSGADWSSPYIAAAINKGILRESDFLIDNVNDPISRLEMSRISLRATDVTLQNKAIQIDNDSVMYNAAKMGLIQGMAKGALEPKSSTTRAQSVTIIERILKVNQGGTLEIDNYAVGNAELELKHTNIFTVMPHIFGGEQIEKWNPENLTLETGDGLYKGTMDQIVAIDLEDPNDPNLALLGDISKLKWFNGRSFENSPYVESRYMNSYVIYFKGHVDFNNDTNIYKSSSTLPIFSLDGFKNGAPTDSINGILSSPRPLFFKTSTDVPALIIPKDSITDSYAGFSISAPAIPPAQNYNKKIFYSLIPEKIIKQHY</sequence>